<evidence type="ECO:0000256" key="2">
    <source>
        <dbReference type="ARBA" id="ARBA00022723"/>
    </source>
</evidence>
<dbReference type="InterPro" id="IPR009056">
    <property type="entry name" value="Cyt_c-like_dom"/>
</dbReference>
<evidence type="ECO:0000256" key="3">
    <source>
        <dbReference type="ARBA" id="ARBA00023004"/>
    </source>
</evidence>
<dbReference type="GO" id="GO:0020037">
    <property type="term" value="F:heme binding"/>
    <property type="evidence" value="ECO:0007669"/>
    <property type="project" value="InterPro"/>
</dbReference>
<evidence type="ECO:0000256" key="5">
    <source>
        <dbReference type="SAM" id="MobiDB-lite"/>
    </source>
</evidence>
<dbReference type="GO" id="GO:0009055">
    <property type="term" value="F:electron transfer activity"/>
    <property type="evidence" value="ECO:0007669"/>
    <property type="project" value="InterPro"/>
</dbReference>
<feature type="region of interest" description="Disordered" evidence="5">
    <location>
        <begin position="227"/>
        <end position="250"/>
    </location>
</feature>
<dbReference type="RefSeq" id="WP_155046118.1">
    <property type="nucleotide sequence ID" value="NZ_WMIH01000031.1"/>
</dbReference>
<dbReference type="InterPro" id="IPR036909">
    <property type="entry name" value="Cyt_c-like_dom_sf"/>
</dbReference>
<evidence type="ECO:0000313" key="9">
    <source>
        <dbReference type="Proteomes" id="UP000478740"/>
    </source>
</evidence>
<reference evidence="8 9" key="1">
    <citation type="submission" date="2019-11" db="EMBL/GenBank/DDBJ databases">
        <authorList>
            <person name="Dong K."/>
        </authorList>
    </citation>
    <scope>NUCLEOTIDE SEQUENCE [LARGE SCALE GENOMIC DNA]</scope>
    <source>
        <strain evidence="8 9">DK608</strain>
    </source>
</reference>
<dbReference type="Proteomes" id="UP000478740">
    <property type="component" value="Unassembled WGS sequence"/>
</dbReference>
<feature type="signal peptide" evidence="6">
    <location>
        <begin position="1"/>
        <end position="24"/>
    </location>
</feature>
<keyword evidence="9" id="KW-1185">Reference proteome</keyword>
<dbReference type="PROSITE" id="PS51007">
    <property type="entry name" value="CYTC"/>
    <property type="match status" value="1"/>
</dbReference>
<keyword evidence="3 4" id="KW-0408">Iron</keyword>
<feature type="compositionally biased region" description="Low complexity" evidence="5">
    <location>
        <begin position="63"/>
        <end position="74"/>
    </location>
</feature>
<feature type="chain" id="PRO_5026953528" evidence="6">
    <location>
        <begin position="25"/>
        <end position="250"/>
    </location>
</feature>
<feature type="compositionally biased region" description="Low complexity" evidence="5">
    <location>
        <begin position="28"/>
        <end position="49"/>
    </location>
</feature>
<sequence>MTSNLTASLLAFGIVCASATPMLAQTAETPPAQAGAGAAAATSGNAPDAPATPPVAPQGGAGAATATSGEAQPATTPPAAPAPAATEEDLAVKADGGKLVLPNGQDITPESQENGRWYNAEGIPTYKIEADGTVDYATFSGYRRYSAECHVCHGPDGEGSTYAPALKNSVLKMDYYAYQEIVASGKQEVNKAANLVMPAFGTNKNVWCYVDDIYAYLLARGTDAIPRGRPAKKESKSDEFTAQEDSCMNG</sequence>
<accession>A0A6L6J0Y9</accession>
<dbReference type="Gene3D" id="1.10.760.10">
    <property type="entry name" value="Cytochrome c-like domain"/>
    <property type="match status" value="1"/>
</dbReference>
<dbReference type="GO" id="GO:0046872">
    <property type="term" value="F:metal ion binding"/>
    <property type="evidence" value="ECO:0007669"/>
    <property type="project" value="UniProtKB-KW"/>
</dbReference>
<evidence type="ECO:0000259" key="7">
    <source>
        <dbReference type="PROSITE" id="PS51007"/>
    </source>
</evidence>
<dbReference type="SUPFAM" id="SSF46626">
    <property type="entry name" value="Cytochrome c"/>
    <property type="match status" value="1"/>
</dbReference>
<evidence type="ECO:0000256" key="4">
    <source>
        <dbReference type="PROSITE-ProRule" id="PRU00433"/>
    </source>
</evidence>
<dbReference type="AlphaFoldDB" id="A0A6L6J0Y9"/>
<feature type="domain" description="Cytochrome c" evidence="7">
    <location>
        <begin position="130"/>
        <end position="221"/>
    </location>
</feature>
<evidence type="ECO:0000256" key="6">
    <source>
        <dbReference type="SAM" id="SignalP"/>
    </source>
</evidence>
<keyword evidence="6" id="KW-0732">Signal</keyword>
<gene>
    <name evidence="8" type="ORF">GL284_19335</name>
</gene>
<feature type="region of interest" description="Disordered" evidence="5">
    <location>
        <begin position="28"/>
        <end position="85"/>
    </location>
</feature>
<dbReference type="InterPro" id="IPR022411">
    <property type="entry name" value="C-typ_cyt_methanol_metab-rel"/>
</dbReference>
<name>A0A6L6J0Y9_9RHOB</name>
<keyword evidence="2 4" id="KW-0479">Metal-binding</keyword>
<comment type="caution">
    <text evidence="8">The sequence shown here is derived from an EMBL/GenBank/DDBJ whole genome shotgun (WGS) entry which is preliminary data.</text>
</comment>
<evidence type="ECO:0000313" key="8">
    <source>
        <dbReference type="EMBL" id="MTH66415.1"/>
    </source>
</evidence>
<proteinExistence type="predicted"/>
<dbReference type="NCBIfam" id="TIGR03874">
    <property type="entry name" value="4cys_cytochr"/>
    <property type="match status" value="1"/>
</dbReference>
<keyword evidence="1 4" id="KW-0349">Heme</keyword>
<dbReference type="EMBL" id="WMII01000031">
    <property type="protein sequence ID" value="MTH66415.1"/>
    <property type="molecule type" value="Genomic_DNA"/>
</dbReference>
<protein>
    <submittedName>
        <fullName evidence="8">C-type cytochrome, methanol metabolism-related</fullName>
    </submittedName>
</protein>
<evidence type="ECO:0000256" key="1">
    <source>
        <dbReference type="ARBA" id="ARBA00022617"/>
    </source>
</evidence>
<organism evidence="8 9">
    <name type="scientific">Paracoccus shanxieyensis</name>
    <dbReference type="NCBI Taxonomy" id="2675752"/>
    <lineage>
        <taxon>Bacteria</taxon>
        <taxon>Pseudomonadati</taxon>
        <taxon>Pseudomonadota</taxon>
        <taxon>Alphaproteobacteria</taxon>
        <taxon>Rhodobacterales</taxon>
        <taxon>Paracoccaceae</taxon>
        <taxon>Paracoccus</taxon>
    </lineage>
</organism>
<dbReference type="Pfam" id="PF13442">
    <property type="entry name" value="Cytochrome_CBB3"/>
    <property type="match status" value="1"/>
</dbReference>